<comment type="caution">
    <text evidence="2">The sequence shown here is derived from an EMBL/GenBank/DDBJ whole genome shotgun (WGS) entry which is preliminary data.</text>
</comment>
<dbReference type="RefSeq" id="WP_344964388.1">
    <property type="nucleotide sequence ID" value="NZ_BAAAXZ010000130.1"/>
</dbReference>
<reference evidence="3" key="1">
    <citation type="journal article" date="2019" name="Int. J. Syst. Evol. Microbiol.">
        <title>The Global Catalogue of Microorganisms (GCM) 10K type strain sequencing project: providing services to taxonomists for standard genome sequencing and annotation.</title>
        <authorList>
            <consortium name="The Broad Institute Genomics Platform"/>
            <consortium name="The Broad Institute Genome Sequencing Center for Infectious Disease"/>
            <person name="Wu L."/>
            <person name="Ma J."/>
        </authorList>
    </citation>
    <scope>NUCLEOTIDE SEQUENCE [LARGE SCALE GENOMIC DNA]</scope>
    <source>
        <strain evidence="3">JCM 4087</strain>
    </source>
</reference>
<keyword evidence="3" id="KW-1185">Reference proteome</keyword>
<feature type="region of interest" description="Disordered" evidence="1">
    <location>
        <begin position="1"/>
        <end position="21"/>
    </location>
</feature>
<protein>
    <submittedName>
        <fullName evidence="2">Uncharacterized protein</fullName>
    </submittedName>
</protein>
<evidence type="ECO:0000313" key="3">
    <source>
        <dbReference type="Proteomes" id="UP001501102"/>
    </source>
</evidence>
<gene>
    <name evidence="2" type="ORF">GCM10020221_34600</name>
</gene>
<dbReference type="EMBL" id="BAAAXZ010000130">
    <property type="protein sequence ID" value="GAA2935877.1"/>
    <property type="molecule type" value="Genomic_DNA"/>
</dbReference>
<accession>A0ABN3X5L2</accession>
<name>A0ABN3X5L2_STRTU</name>
<organism evidence="2 3">
    <name type="scientific">Streptomyces thioluteus</name>
    <dbReference type="NCBI Taxonomy" id="66431"/>
    <lineage>
        <taxon>Bacteria</taxon>
        <taxon>Bacillati</taxon>
        <taxon>Actinomycetota</taxon>
        <taxon>Actinomycetes</taxon>
        <taxon>Kitasatosporales</taxon>
        <taxon>Streptomycetaceae</taxon>
        <taxon>Streptomyces</taxon>
    </lineage>
</organism>
<feature type="region of interest" description="Disordered" evidence="1">
    <location>
        <begin position="53"/>
        <end position="73"/>
    </location>
</feature>
<sequence>MTAARRRRPGRSGPYKWTSPADAGIEHFDAADGPIGAAQPGDVRTPARLTTPEHYFGIEPPRGPLMDRSSVTC</sequence>
<evidence type="ECO:0000313" key="2">
    <source>
        <dbReference type="EMBL" id="GAA2935877.1"/>
    </source>
</evidence>
<evidence type="ECO:0000256" key="1">
    <source>
        <dbReference type="SAM" id="MobiDB-lite"/>
    </source>
</evidence>
<dbReference type="Proteomes" id="UP001501102">
    <property type="component" value="Unassembled WGS sequence"/>
</dbReference>
<feature type="compositionally biased region" description="Basic residues" evidence="1">
    <location>
        <begin position="1"/>
        <end position="10"/>
    </location>
</feature>
<proteinExistence type="predicted"/>